<evidence type="ECO:0008006" key="3">
    <source>
        <dbReference type="Google" id="ProtNLM"/>
    </source>
</evidence>
<name>A0A9W5X7P8_9BACI</name>
<dbReference type="Proteomes" id="UP000621492">
    <property type="component" value="Unassembled WGS sequence"/>
</dbReference>
<organism evidence="1 2">
    <name type="scientific">Lentibacillus populi</name>
    <dbReference type="NCBI Taxonomy" id="1827502"/>
    <lineage>
        <taxon>Bacteria</taxon>
        <taxon>Bacillati</taxon>
        <taxon>Bacillota</taxon>
        <taxon>Bacilli</taxon>
        <taxon>Bacillales</taxon>
        <taxon>Bacillaceae</taxon>
        <taxon>Lentibacillus</taxon>
    </lineage>
</organism>
<keyword evidence="2" id="KW-1185">Reference proteome</keyword>
<evidence type="ECO:0000313" key="2">
    <source>
        <dbReference type="Proteomes" id="UP000621492"/>
    </source>
</evidence>
<reference evidence="1" key="1">
    <citation type="journal article" date="2014" name="Int. J. Syst. Evol. Microbiol.">
        <title>Complete genome sequence of Corynebacterium casei LMG S-19264T (=DSM 44701T), isolated from a smear-ripened cheese.</title>
        <authorList>
            <consortium name="US DOE Joint Genome Institute (JGI-PGF)"/>
            <person name="Walter F."/>
            <person name="Albersmeier A."/>
            <person name="Kalinowski J."/>
            <person name="Ruckert C."/>
        </authorList>
    </citation>
    <scope>NUCLEOTIDE SEQUENCE</scope>
    <source>
        <strain evidence="1">CGMCC 1.15454</strain>
    </source>
</reference>
<dbReference type="AlphaFoldDB" id="A0A9W5X7P8"/>
<reference evidence="1" key="2">
    <citation type="submission" date="2020-09" db="EMBL/GenBank/DDBJ databases">
        <authorList>
            <person name="Sun Q."/>
            <person name="Zhou Y."/>
        </authorList>
    </citation>
    <scope>NUCLEOTIDE SEQUENCE</scope>
    <source>
        <strain evidence="1">CGMCC 1.15454</strain>
    </source>
</reference>
<gene>
    <name evidence="1" type="ORF">GCM10011409_39720</name>
</gene>
<sequence length="65" mass="7467">MTIKPGSTLELIYLDSNNQITQRTIKVLRTNNDTVLAFCYTKRQVRTFKRNNILSVGPIRKRVGA</sequence>
<proteinExistence type="predicted"/>
<comment type="caution">
    <text evidence="1">The sequence shown here is derived from an EMBL/GenBank/DDBJ whole genome shotgun (WGS) entry which is preliminary data.</text>
</comment>
<accession>A0A9W5X7P8</accession>
<dbReference type="RefSeq" id="WP_088049391.1">
    <property type="nucleotide sequence ID" value="NZ_BMJD01000049.1"/>
</dbReference>
<evidence type="ECO:0000313" key="1">
    <source>
        <dbReference type="EMBL" id="GGB58293.1"/>
    </source>
</evidence>
<dbReference type="EMBL" id="BMJD01000049">
    <property type="protein sequence ID" value="GGB58293.1"/>
    <property type="molecule type" value="Genomic_DNA"/>
</dbReference>
<protein>
    <recommendedName>
        <fullName evidence="3">WYL domain-containing protein</fullName>
    </recommendedName>
</protein>